<evidence type="ECO:0000256" key="1">
    <source>
        <dbReference type="SAM" id="MobiDB-lite"/>
    </source>
</evidence>
<protein>
    <submittedName>
        <fullName evidence="3">Uncharacterized protein</fullName>
    </submittedName>
</protein>
<dbReference type="EMBL" id="NESQ01000283">
    <property type="protein sequence ID" value="PUU74647.1"/>
    <property type="molecule type" value="Genomic_DNA"/>
</dbReference>
<evidence type="ECO:0000313" key="4">
    <source>
        <dbReference type="Proteomes" id="UP000244722"/>
    </source>
</evidence>
<keyword evidence="2" id="KW-1133">Transmembrane helix</keyword>
<evidence type="ECO:0000313" key="3">
    <source>
        <dbReference type="EMBL" id="PUU74647.1"/>
    </source>
</evidence>
<comment type="caution">
    <text evidence="3">The sequence shown here is derived from an EMBL/GenBank/DDBJ whole genome shotgun (WGS) entry which is preliminary data.</text>
</comment>
<name>A0A2T6ZGN2_TUBBO</name>
<keyword evidence="2" id="KW-0812">Transmembrane</keyword>
<dbReference type="Proteomes" id="UP000244722">
    <property type="component" value="Unassembled WGS sequence"/>
</dbReference>
<proteinExistence type="predicted"/>
<dbReference type="AlphaFoldDB" id="A0A2T6ZGN2"/>
<sequence>MDKPTSSPTLETIARTIDEFSFIFTGFPPRLPPSVKQRHYRTIDDNHYLPTNLSNVYPSLSPQRDFAFQSFERKDKPPPPPPHHNYLREGRPEEAESATPPYIHYYSDPSALSAKSCGSRESGVPSSLSTESESENKSKGYPHPQYTDTLTTAELEMMNHHARPPTTKKRYQLPKDYTKLPHFHPPRFSRRLRNLVAERRRPMRLHLVPVVREPVQDEEKGQAPESYWVITSSDVEAAHVKSRRSWGTMNKRILLLVVFAALFGGVIMLVLAMALGWTR</sequence>
<keyword evidence="4" id="KW-1185">Reference proteome</keyword>
<feature type="transmembrane region" description="Helical" evidence="2">
    <location>
        <begin position="253"/>
        <end position="277"/>
    </location>
</feature>
<dbReference type="OrthoDB" id="5323222at2759"/>
<feature type="region of interest" description="Disordered" evidence="1">
    <location>
        <begin position="71"/>
        <end position="144"/>
    </location>
</feature>
<accession>A0A2T6ZGN2</accession>
<organism evidence="3 4">
    <name type="scientific">Tuber borchii</name>
    <name type="common">White truffle</name>
    <dbReference type="NCBI Taxonomy" id="42251"/>
    <lineage>
        <taxon>Eukaryota</taxon>
        <taxon>Fungi</taxon>
        <taxon>Dikarya</taxon>
        <taxon>Ascomycota</taxon>
        <taxon>Pezizomycotina</taxon>
        <taxon>Pezizomycetes</taxon>
        <taxon>Pezizales</taxon>
        <taxon>Tuberaceae</taxon>
        <taxon>Tuber</taxon>
    </lineage>
</organism>
<evidence type="ECO:0000256" key="2">
    <source>
        <dbReference type="SAM" id="Phobius"/>
    </source>
</evidence>
<reference evidence="3 4" key="1">
    <citation type="submission" date="2017-04" db="EMBL/GenBank/DDBJ databases">
        <title>Draft genome sequence of Tuber borchii Vittad., a whitish edible truffle.</title>
        <authorList>
            <consortium name="DOE Joint Genome Institute"/>
            <person name="Murat C."/>
            <person name="Kuo A."/>
            <person name="Barry K.W."/>
            <person name="Clum A."/>
            <person name="Dockter R.B."/>
            <person name="Fauchery L."/>
            <person name="Iotti M."/>
            <person name="Kohler A."/>
            <person name="Labutti K."/>
            <person name="Lindquist E.A."/>
            <person name="Lipzen A."/>
            <person name="Ohm R.A."/>
            <person name="Wang M."/>
            <person name="Grigoriev I.V."/>
            <person name="Zambonelli A."/>
            <person name="Martin F.M."/>
        </authorList>
    </citation>
    <scope>NUCLEOTIDE SEQUENCE [LARGE SCALE GENOMIC DNA]</scope>
    <source>
        <strain evidence="3 4">Tbo3840</strain>
    </source>
</reference>
<gene>
    <name evidence="3" type="ORF">B9Z19DRAFT_1092246</name>
</gene>
<keyword evidence="2" id="KW-0472">Membrane</keyword>